<dbReference type="InterPro" id="IPR025394">
    <property type="entry name" value="DUF4127"/>
</dbReference>
<dbReference type="RefSeq" id="WP_008787425.1">
    <property type="nucleotide sequence ID" value="NZ_AKCB01000001.1"/>
</dbReference>
<organism evidence="1 2">
    <name type="scientific">Coprobacillus cateniformis</name>
    <dbReference type="NCBI Taxonomy" id="100884"/>
    <lineage>
        <taxon>Bacteria</taxon>
        <taxon>Bacillati</taxon>
        <taxon>Bacillota</taxon>
        <taxon>Erysipelotrichia</taxon>
        <taxon>Erysipelotrichales</taxon>
        <taxon>Coprobacillaceae</taxon>
        <taxon>Coprobacillus</taxon>
    </lineage>
</organism>
<protein>
    <recommendedName>
        <fullName evidence="3">DUF4127 family protein</fullName>
    </recommendedName>
</protein>
<proteinExistence type="predicted"/>
<dbReference type="Proteomes" id="UP000003157">
    <property type="component" value="Unassembled WGS sequence"/>
</dbReference>
<dbReference type="Pfam" id="PF13552">
    <property type="entry name" value="DUF4127"/>
    <property type="match status" value="1"/>
</dbReference>
<evidence type="ECO:0000313" key="2">
    <source>
        <dbReference type="Proteomes" id="UP000003157"/>
    </source>
</evidence>
<dbReference type="OrthoDB" id="9789552at2"/>
<accession>E7G6A9</accession>
<dbReference type="HOGENOM" id="CLU_031189_0_0_9"/>
<gene>
    <name evidence="1" type="ORF">HMPREF9488_00297</name>
</gene>
<dbReference type="STRING" id="100884.GCA_000269565_01410"/>
<sequence length="498" mass="58034">MKTLLIPLDERPCNRVFPEMIGKTNQDIDLLVPDMDLFGHKKEPTDTKQISDFLLENSEDCDNVVLSIDMILYGGLIPSRIHHLTREEALSRLSIIKKLKQINPKMKIYAFLCIMRAPSYNSSEEEPDYYEEYGYALFKRAYLLDYKKRHSLTDEEEAELEAICIPEDIVNDYETRRDFNTSMNLEVIKYLEEDYIDFLVIPQDDSSPYGYTAISQKTIVQKVKEKNLDTKVMIYPGADEVAMSLLARAYHEYYHIEPKVYPFYASILGPTLVPKYEDRPMYESLKSHIRVCKAVIVDNANDADYLLAINCPGKIMQESFVDNNELDISYTSYRNLLDFAYRIQSYVKLGYQVALCDSAFSNGGELQLIRYLDQLGCLDKLISYAGWNTNCNSLGTTLTQMFIGQKDLIFNLCYRIIEDVFYQAIVRKDMVENDLVELGLSYYDFKDQQEVVEKRIMEKLQTYYNSLKISHVHPCHILEIDMPWKRMFEIGMKIEVQP</sequence>
<reference evidence="1 2" key="1">
    <citation type="submission" date="2010-12" db="EMBL/GenBank/DDBJ databases">
        <title>The Genome Sequence of Coprobacillus sp. strain 29_1.</title>
        <authorList>
            <consortium name="The Broad Institute Genome Sequencing Platform"/>
            <person name="Earl A."/>
            <person name="Ward D."/>
            <person name="Feldgarden M."/>
            <person name="Gevers D."/>
            <person name="Daigneault M."/>
            <person name="Sibley C.D."/>
            <person name="White A."/>
            <person name="Strauss J."/>
            <person name="Allen-Vercoe E."/>
            <person name="Young S.K."/>
            <person name="Zeng Q."/>
            <person name="Gargeya S."/>
            <person name="Fitzgerald M."/>
            <person name="Haas B."/>
            <person name="Abouelleil A."/>
            <person name="Alvarado L."/>
            <person name="Arachchi H.M."/>
            <person name="Berlin A."/>
            <person name="Brown A."/>
            <person name="Chapman S.B."/>
            <person name="Chen Z."/>
            <person name="Dunbar C."/>
            <person name="Freedman E."/>
            <person name="Gearin G."/>
            <person name="Gellesch M."/>
            <person name="Goldberg J."/>
            <person name="Griggs A."/>
            <person name="Gujja S."/>
            <person name="Heilman E."/>
            <person name="Heiman D."/>
            <person name="Howarth C."/>
            <person name="Larson L."/>
            <person name="Lui A."/>
            <person name="MacDonald P.J.P."/>
            <person name="Mehta T."/>
            <person name="Montmayeur A."/>
            <person name="Murphy C."/>
            <person name="Neiman D."/>
            <person name="Pearson M."/>
            <person name="Priest M."/>
            <person name="Roberts A."/>
            <person name="Saif S."/>
            <person name="Shea T."/>
            <person name="Shenoy N."/>
            <person name="Sisk P."/>
            <person name="Stolte C."/>
            <person name="Sykes S."/>
            <person name="White J."/>
            <person name="Yandava C."/>
            <person name="Nusbaum C."/>
            <person name="Birren B."/>
        </authorList>
    </citation>
    <scope>NUCLEOTIDE SEQUENCE [LARGE SCALE GENOMIC DNA]</scope>
    <source>
        <strain evidence="1 2">29_1</strain>
    </source>
</reference>
<dbReference type="eggNOG" id="ENOG502Z7Q0">
    <property type="taxonomic scope" value="Bacteria"/>
</dbReference>
<comment type="caution">
    <text evidence="1">The sequence shown here is derived from an EMBL/GenBank/DDBJ whole genome shotgun (WGS) entry which is preliminary data.</text>
</comment>
<keyword evidence="2" id="KW-1185">Reference proteome</keyword>
<dbReference type="AlphaFoldDB" id="E7G6A9"/>
<evidence type="ECO:0008006" key="3">
    <source>
        <dbReference type="Google" id="ProtNLM"/>
    </source>
</evidence>
<evidence type="ECO:0000313" key="1">
    <source>
        <dbReference type="EMBL" id="EFW06410.1"/>
    </source>
</evidence>
<dbReference type="EMBL" id="ADKX01000003">
    <property type="protein sequence ID" value="EFW06410.1"/>
    <property type="molecule type" value="Genomic_DNA"/>
</dbReference>
<name>E7G6A9_9FIRM</name>
<dbReference type="GeneID" id="78229287"/>